<keyword evidence="8" id="KW-0411">Iron-sulfur</keyword>
<dbReference type="GO" id="GO:0051539">
    <property type="term" value="F:4 iron, 4 sulfur cluster binding"/>
    <property type="evidence" value="ECO:0007669"/>
    <property type="project" value="UniProtKB-KW"/>
</dbReference>
<dbReference type="GO" id="GO:0016491">
    <property type="term" value="F:oxidoreductase activity"/>
    <property type="evidence" value="ECO:0007669"/>
    <property type="project" value="UniProtKB-KW"/>
</dbReference>
<dbReference type="AlphaFoldDB" id="B9M4J1"/>
<dbReference type="PROSITE" id="PS51318">
    <property type="entry name" value="TAT"/>
    <property type="match status" value="1"/>
</dbReference>
<dbReference type="eggNOG" id="COG0243">
    <property type="taxonomic scope" value="Bacteria"/>
</dbReference>
<proteinExistence type="inferred from homology"/>
<keyword evidence="3" id="KW-0500">Molybdenum</keyword>
<dbReference type="InterPro" id="IPR009010">
    <property type="entry name" value="Asp_de-COase-like_dom_sf"/>
</dbReference>
<keyword evidence="7" id="KW-0408">Iron</keyword>
<dbReference type="PANTHER" id="PTHR43742:SF9">
    <property type="entry name" value="TETRATHIONATE REDUCTASE SUBUNIT A"/>
    <property type="match status" value="1"/>
</dbReference>
<evidence type="ECO:0000256" key="5">
    <source>
        <dbReference type="ARBA" id="ARBA00022729"/>
    </source>
</evidence>
<protein>
    <submittedName>
        <fullName evidence="10">Bis-(Molybdopterin guanine dinucleotide)-oxomolybdenum-binding oxidoreductase, putative</fullName>
    </submittedName>
</protein>
<organism evidence="10 11">
    <name type="scientific">Geotalea daltonii (strain DSM 22248 / JCM 15807 / FRC-32)</name>
    <name type="common">Geobacter daltonii</name>
    <dbReference type="NCBI Taxonomy" id="316067"/>
    <lineage>
        <taxon>Bacteria</taxon>
        <taxon>Pseudomonadati</taxon>
        <taxon>Thermodesulfobacteriota</taxon>
        <taxon>Desulfuromonadia</taxon>
        <taxon>Geobacterales</taxon>
        <taxon>Geobacteraceae</taxon>
        <taxon>Geotalea</taxon>
    </lineage>
</organism>
<dbReference type="GO" id="GO:0043546">
    <property type="term" value="F:molybdopterin cofactor binding"/>
    <property type="evidence" value="ECO:0007669"/>
    <property type="project" value="InterPro"/>
</dbReference>
<dbReference type="Gene3D" id="3.40.50.740">
    <property type="match status" value="1"/>
</dbReference>
<name>B9M4J1_GEODF</name>
<accession>B9M4J1</accession>
<dbReference type="Pfam" id="PF04879">
    <property type="entry name" value="Molybdop_Fe4S4"/>
    <property type="match status" value="1"/>
</dbReference>
<comment type="similarity">
    <text evidence="1">Belongs to the prokaryotic molybdopterin-containing oxidoreductase family.</text>
</comment>
<dbReference type="RefSeq" id="WP_012646446.1">
    <property type="nucleotide sequence ID" value="NC_011979.1"/>
</dbReference>
<dbReference type="Gene3D" id="3.30.200.210">
    <property type="match status" value="1"/>
</dbReference>
<dbReference type="Pfam" id="PF00384">
    <property type="entry name" value="Molybdopterin"/>
    <property type="match status" value="1"/>
</dbReference>
<evidence type="ECO:0000313" key="11">
    <source>
        <dbReference type="Proteomes" id="UP000007721"/>
    </source>
</evidence>
<feature type="domain" description="4Fe-4S Mo/W bis-MGD-type" evidence="9">
    <location>
        <begin position="62"/>
        <end position="135"/>
    </location>
</feature>
<dbReference type="InterPro" id="IPR050612">
    <property type="entry name" value="Prok_Mopterin_Oxidored"/>
</dbReference>
<dbReference type="OrthoDB" id="9810782at2"/>
<dbReference type="PROSITE" id="PS51669">
    <property type="entry name" value="4FE4S_MOW_BIS_MGD"/>
    <property type="match status" value="1"/>
</dbReference>
<sequence length="1072" mass="118840">MSEGSRRHKGGGITRREFLRNSALAGCTALVASQLEFIHGLIALVEAQELTEMEAYELMRSDRTLFTACLNCNTGCGLKVKMIDGVIVKIDGNPYNPFALHPHLPMSMSPYKTSKTDGAICPKGQSAHQGAYDPYRIRKVLKRAGRRGEGKWISIPFDQAVTEIVNGGVIFSHVPGEEKRQITGLKELHAMHDPATFAAMAGDVEMICKKRMTVAEFKARHAENLHLLIDPDHPDFGPKNNQFVYFWGRIKGGRSDFARRFTDAFGTINTHGHTTVCQGSLYFACKAMSEQYAGNGFRGGQKFYWQADQEHAEYILFVGANLFDANYGPPNRTPRMTERLVTGKLKMTVIDPRFTKLAAKAQRWVPIRPGTDAAFAMGMTRWILENRRFDATYLANANRAGATKDQEPTWSNATWLVKIDDNGEPGAFLRASEIGLRPKEVRKDKEGRSFEFEFLVAIRDGEPVAFDPNDTRLRVRGELFVDTVLKGEHGPVRVKSSLQLMLEASRERTLAEYAAVCGIEPGIIEAVAREFTSHGKKACVEVHRGAAQHTNGFYAVSALMNLNLLMGNFDWKGGMIAPATFNYDGSSNDRQPYNLKKMSPKTGKPFGLSVIRHGTAYEDSTIFAGYPARRNWWPLSSDIYQEILPSIADAYPYPIKALFSYMGSPSYALPAGDAGIAALTDLERVPLYFASDITIGSTSMYADYVFPDLHFLERWEFQGSHPNMPVKVQPVRHPVIVSPNEVVKVFGEDQPISFETLWLALAEKLELPGFGKDGFATGLDLKTPEQFYWRMVANLAYDGSVPVADAGSEEVGLFYESHRHLPTSVLRIDQTGDLDTVQLSKAIHILNRGGRFDTQESAYDGDYAANRYGRLINLYQEKTALVKDAFTGRHFHGLPGYQPVADTLDRAPVAISKGHDLHLITQKDIRMTKSRTVSNQYLTGLFPENAIMVNAADGKRLGLKQGQKVKVVSATNPSGEWVLGNGVKKPIIGRVQLTETIRPGVITFTHGHGLWASGATDMVIDGIFIKGDPRRAGGVNANAAMWLDPHLKNTCMIDKVGGSVSFYDTKVRLVMV</sequence>
<evidence type="ECO:0000313" key="10">
    <source>
        <dbReference type="EMBL" id="ACM19717.1"/>
    </source>
</evidence>
<keyword evidence="2" id="KW-0004">4Fe-4S</keyword>
<dbReference type="Gene3D" id="3.40.228.10">
    <property type="entry name" value="Dimethylsulfoxide Reductase, domain 2"/>
    <property type="match status" value="1"/>
</dbReference>
<dbReference type="Gene3D" id="2.40.40.20">
    <property type="match status" value="1"/>
</dbReference>
<evidence type="ECO:0000256" key="4">
    <source>
        <dbReference type="ARBA" id="ARBA00022723"/>
    </source>
</evidence>
<dbReference type="SMART" id="SM00926">
    <property type="entry name" value="Molybdop_Fe4S4"/>
    <property type="match status" value="1"/>
</dbReference>
<dbReference type="Proteomes" id="UP000007721">
    <property type="component" value="Chromosome"/>
</dbReference>
<dbReference type="SUPFAM" id="SSF53706">
    <property type="entry name" value="Formate dehydrogenase/DMSO reductase, domains 1-3"/>
    <property type="match status" value="1"/>
</dbReference>
<evidence type="ECO:0000256" key="6">
    <source>
        <dbReference type="ARBA" id="ARBA00023002"/>
    </source>
</evidence>
<dbReference type="EMBL" id="CP001390">
    <property type="protein sequence ID" value="ACM19717.1"/>
    <property type="molecule type" value="Genomic_DNA"/>
</dbReference>
<dbReference type="KEGG" id="geo:Geob_1357"/>
<dbReference type="Pfam" id="PF01568">
    <property type="entry name" value="Molydop_binding"/>
    <property type="match status" value="1"/>
</dbReference>
<keyword evidence="11" id="KW-1185">Reference proteome</keyword>
<evidence type="ECO:0000256" key="8">
    <source>
        <dbReference type="ARBA" id="ARBA00023014"/>
    </source>
</evidence>
<keyword evidence="4" id="KW-0479">Metal-binding</keyword>
<dbReference type="InterPro" id="IPR006311">
    <property type="entry name" value="TAT_signal"/>
</dbReference>
<dbReference type="InterPro" id="IPR006963">
    <property type="entry name" value="Mopterin_OxRdtase_4Fe-4S_dom"/>
</dbReference>
<dbReference type="HOGENOM" id="CLU_008235_0_0_7"/>
<keyword evidence="5" id="KW-0732">Signal</keyword>
<dbReference type="GO" id="GO:0046872">
    <property type="term" value="F:metal ion binding"/>
    <property type="evidence" value="ECO:0007669"/>
    <property type="project" value="UniProtKB-KW"/>
</dbReference>
<reference evidence="10 11" key="1">
    <citation type="submission" date="2009-01" db="EMBL/GenBank/DDBJ databases">
        <title>Complete sequence of Geobacter sp. FRC-32.</title>
        <authorList>
            <consortium name="US DOE Joint Genome Institute"/>
            <person name="Lucas S."/>
            <person name="Copeland A."/>
            <person name="Lapidus A."/>
            <person name="Glavina del Rio T."/>
            <person name="Dalin E."/>
            <person name="Tice H."/>
            <person name="Bruce D."/>
            <person name="Goodwin L."/>
            <person name="Pitluck S."/>
            <person name="Saunders E."/>
            <person name="Brettin T."/>
            <person name="Detter J.C."/>
            <person name="Han C."/>
            <person name="Larimer F."/>
            <person name="Land M."/>
            <person name="Hauser L."/>
            <person name="Kyrpides N."/>
            <person name="Ovchinnikova G."/>
            <person name="Kostka J."/>
            <person name="Richardson P."/>
        </authorList>
    </citation>
    <scope>NUCLEOTIDE SEQUENCE [LARGE SCALE GENOMIC DNA]</scope>
    <source>
        <strain evidence="11">DSM 22248 / JCM 15807 / FRC-32</strain>
    </source>
</reference>
<dbReference type="SUPFAM" id="SSF50692">
    <property type="entry name" value="ADC-like"/>
    <property type="match status" value="1"/>
</dbReference>
<dbReference type="InterPro" id="IPR006656">
    <property type="entry name" value="Mopterin_OxRdtase"/>
</dbReference>
<keyword evidence="6" id="KW-0560">Oxidoreductase</keyword>
<evidence type="ECO:0000256" key="1">
    <source>
        <dbReference type="ARBA" id="ARBA00010312"/>
    </source>
</evidence>
<dbReference type="STRING" id="316067.Geob_1357"/>
<evidence type="ECO:0000256" key="7">
    <source>
        <dbReference type="ARBA" id="ARBA00023004"/>
    </source>
</evidence>
<evidence type="ECO:0000256" key="3">
    <source>
        <dbReference type="ARBA" id="ARBA00022505"/>
    </source>
</evidence>
<evidence type="ECO:0000256" key="2">
    <source>
        <dbReference type="ARBA" id="ARBA00022485"/>
    </source>
</evidence>
<dbReference type="PANTHER" id="PTHR43742">
    <property type="entry name" value="TRIMETHYLAMINE-N-OXIDE REDUCTASE"/>
    <property type="match status" value="1"/>
</dbReference>
<dbReference type="InterPro" id="IPR006657">
    <property type="entry name" value="MoPterin_dinucl-bd_dom"/>
</dbReference>
<evidence type="ECO:0000259" key="9">
    <source>
        <dbReference type="PROSITE" id="PS51669"/>
    </source>
</evidence>
<gene>
    <name evidence="10" type="ordered locus">Geob_1357</name>
</gene>